<dbReference type="STRING" id="595536.GCA_000178815_00666"/>
<dbReference type="PANTHER" id="PTHR42831">
    <property type="entry name" value="FE-S PROTEIN MATURATION AUXILIARY FACTOR YITW"/>
    <property type="match status" value="1"/>
</dbReference>
<evidence type="ECO:0000256" key="1">
    <source>
        <dbReference type="SAM" id="MobiDB-lite"/>
    </source>
</evidence>
<dbReference type="InterPro" id="IPR034904">
    <property type="entry name" value="FSCA_dom_sf"/>
</dbReference>
<dbReference type="SUPFAM" id="SSF117916">
    <property type="entry name" value="Fe-S cluster assembly (FSCA) domain-like"/>
    <property type="match status" value="1"/>
</dbReference>
<evidence type="ECO:0000259" key="2">
    <source>
        <dbReference type="Pfam" id="PF01883"/>
    </source>
</evidence>
<dbReference type="RefSeq" id="WP_003610802.1">
    <property type="nucleotide sequence ID" value="NZ_ADVE02000001.1"/>
</dbReference>
<proteinExistence type="predicted"/>
<sequence length="134" mass="14532">MTKTDDAVEPQEVVGDTGPSAEALLPHGRTKEQVEQLTQNIIAALKTVQDPEIPADIFELGLIYQIDISPEEVVHIEMTLTAPGCPVAGQIVEQVQSAVSLVPGVLAVVVKLVFEPPWDQSRMSDEARVTLDMF</sequence>
<dbReference type="KEGG" id="mtw:CQW49_01390"/>
<dbReference type="Pfam" id="PF01883">
    <property type="entry name" value="FeS_assembly_P"/>
    <property type="match status" value="1"/>
</dbReference>
<dbReference type="EMBL" id="CP023737">
    <property type="protein sequence ID" value="ATQ66695.1"/>
    <property type="molecule type" value="Genomic_DNA"/>
</dbReference>
<name>A0A2D2CVH1_METT3</name>
<dbReference type="Gene3D" id="3.30.300.130">
    <property type="entry name" value="Fe-S cluster assembly (FSCA)"/>
    <property type="match status" value="1"/>
</dbReference>
<dbReference type="InterPro" id="IPR052339">
    <property type="entry name" value="Fe-S_Maturation_MIP18"/>
</dbReference>
<gene>
    <name evidence="3" type="ORF">CQW49_01390</name>
</gene>
<accession>A0A2D2CVH1</accession>
<dbReference type="InterPro" id="IPR002744">
    <property type="entry name" value="MIP18-like"/>
</dbReference>
<feature type="region of interest" description="Disordered" evidence="1">
    <location>
        <begin position="1"/>
        <end position="22"/>
    </location>
</feature>
<dbReference type="AlphaFoldDB" id="A0A2D2CVH1"/>
<evidence type="ECO:0000313" key="4">
    <source>
        <dbReference type="Proteomes" id="UP000230709"/>
    </source>
</evidence>
<organism evidence="3 4">
    <name type="scientific">Methylosinus trichosporium (strain ATCC 35070 / NCIMB 11131 / UNIQEM 75 / OB3b)</name>
    <dbReference type="NCBI Taxonomy" id="595536"/>
    <lineage>
        <taxon>Bacteria</taxon>
        <taxon>Pseudomonadati</taxon>
        <taxon>Pseudomonadota</taxon>
        <taxon>Alphaproteobacteria</taxon>
        <taxon>Hyphomicrobiales</taxon>
        <taxon>Methylocystaceae</taxon>
        <taxon>Methylosinus</taxon>
    </lineage>
</organism>
<evidence type="ECO:0000313" key="3">
    <source>
        <dbReference type="EMBL" id="ATQ66695.1"/>
    </source>
</evidence>
<dbReference type="Proteomes" id="UP000230709">
    <property type="component" value="Chromosome"/>
</dbReference>
<dbReference type="PANTHER" id="PTHR42831:SF1">
    <property type="entry name" value="FE-S PROTEIN MATURATION AUXILIARY FACTOR YITW"/>
    <property type="match status" value="1"/>
</dbReference>
<protein>
    <submittedName>
        <fullName evidence="3">DUF59 domain-containing protein</fullName>
    </submittedName>
</protein>
<feature type="domain" description="MIP18 family-like" evidence="2">
    <location>
        <begin position="39"/>
        <end position="108"/>
    </location>
</feature>
<reference evidence="4" key="1">
    <citation type="submission" date="2017-10" db="EMBL/GenBank/DDBJ databases">
        <title>Completed PacBio SMRT sequence of Methylosinus trichosporium OB3b reveals presence of a third large plasmid.</title>
        <authorList>
            <person name="Charles T.C."/>
            <person name="Lynch M.D.J."/>
            <person name="Heil J.R."/>
            <person name="Cheng J."/>
        </authorList>
    </citation>
    <scope>NUCLEOTIDE SEQUENCE [LARGE SCALE GENOMIC DNA]</scope>
    <source>
        <strain evidence="4">OB3b</strain>
    </source>
</reference>
<keyword evidence="4" id="KW-1185">Reference proteome</keyword>